<accession>A0A815MHB3</accession>
<protein>
    <submittedName>
        <fullName evidence="2">Uncharacterized protein</fullName>
    </submittedName>
</protein>
<sequence>MARNYHRIERATGKRQSNTMLVSLSGQQQDERRMTTFINGQRRLSIMSQISLPHGAEYHPQRRLPPNGIESRQQILLRNIPTMIEHNPKQVHGKSIKKPKTIRKSVLTLSMLYGR</sequence>
<organism evidence="2 3">
    <name type="scientific">Adineta ricciae</name>
    <name type="common">Rotifer</name>
    <dbReference type="NCBI Taxonomy" id="249248"/>
    <lineage>
        <taxon>Eukaryota</taxon>
        <taxon>Metazoa</taxon>
        <taxon>Spiralia</taxon>
        <taxon>Gnathifera</taxon>
        <taxon>Rotifera</taxon>
        <taxon>Eurotatoria</taxon>
        <taxon>Bdelloidea</taxon>
        <taxon>Adinetida</taxon>
        <taxon>Adinetidae</taxon>
        <taxon>Adineta</taxon>
    </lineage>
</organism>
<reference evidence="2" key="1">
    <citation type="submission" date="2021-02" db="EMBL/GenBank/DDBJ databases">
        <authorList>
            <person name="Nowell W R."/>
        </authorList>
    </citation>
    <scope>NUCLEOTIDE SEQUENCE</scope>
</reference>
<feature type="compositionally biased region" description="Basic and acidic residues" evidence="1">
    <location>
        <begin position="1"/>
        <end position="12"/>
    </location>
</feature>
<evidence type="ECO:0000256" key="1">
    <source>
        <dbReference type="SAM" id="MobiDB-lite"/>
    </source>
</evidence>
<dbReference type="AlphaFoldDB" id="A0A815MHB3"/>
<dbReference type="OrthoDB" id="10057264at2759"/>
<dbReference type="EMBL" id="CAJNOJ010000375">
    <property type="protein sequence ID" value="CAF1423284.1"/>
    <property type="molecule type" value="Genomic_DNA"/>
</dbReference>
<feature type="region of interest" description="Disordered" evidence="1">
    <location>
        <begin position="1"/>
        <end position="29"/>
    </location>
</feature>
<comment type="caution">
    <text evidence="2">The sequence shown here is derived from an EMBL/GenBank/DDBJ whole genome shotgun (WGS) entry which is preliminary data.</text>
</comment>
<gene>
    <name evidence="2" type="ORF">EDS130_LOCUS37657</name>
</gene>
<dbReference type="Proteomes" id="UP000663852">
    <property type="component" value="Unassembled WGS sequence"/>
</dbReference>
<feature type="compositionally biased region" description="Polar residues" evidence="1">
    <location>
        <begin position="14"/>
        <end position="28"/>
    </location>
</feature>
<proteinExistence type="predicted"/>
<evidence type="ECO:0000313" key="2">
    <source>
        <dbReference type="EMBL" id="CAF1423284.1"/>
    </source>
</evidence>
<evidence type="ECO:0000313" key="3">
    <source>
        <dbReference type="Proteomes" id="UP000663852"/>
    </source>
</evidence>
<name>A0A815MHB3_ADIRI</name>